<dbReference type="GeneID" id="97247492"/>
<dbReference type="Proteomes" id="UP000653480">
    <property type="component" value="Unassembled WGS sequence"/>
</dbReference>
<keyword evidence="3" id="KW-1185">Reference proteome</keyword>
<dbReference type="SUPFAM" id="SSF140453">
    <property type="entry name" value="EsxAB dimer-like"/>
    <property type="match status" value="1"/>
</dbReference>
<dbReference type="InterPro" id="IPR010310">
    <property type="entry name" value="T7SS_ESAT-6-like"/>
</dbReference>
<dbReference type="RefSeq" id="WP_142569316.1">
    <property type="nucleotide sequence ID" value="NZ_BMMN01000002.1"/>
</dbReference>
<sequence>MVDFDITKVNFSGLDSGETEFQNAFNRLVTELENLENKLNTKTAIWQGGAKDAYDQTRRIWQQEAKGLADIVSLLAKNINITNMNMQDVERINAAMFDGK</sequence>
<dbReference type="InterPro" id="IPR036689">
    <property type="entry name" value="ESAT-6-like_sf"/>
</dbReference>
<reference evidence="2" key="1">
    <citation type="journal article" date="2014" name="Int. J. Syst. Evol. Microbiol.">
        <title>Complete genome sequence of Corynebacterium casei LMG S-19264T (=DSM 44701T), isolated from a smear-ripened cheese.</title>
        <authorList>
            <consortium name="US DOE Joint Genome Institute (JGI-PGF)"/>
            <person name="Walter F."/>
            <person name="Albersmeier A."/>
            <person name="Kalinowski J."/>
            <person name="Ruckert C."/>
        </authorList>
    </citation>
    <scope>NUCLEOTIDE SEQUENCE</scope>
    <source>
        <strain evidence="2">CGMCC 4.7138</strain>
    </source>
</reference>
<dbReference type="Gene3D" id="1.10.287.1060">
    <property type="entry name" value="ESAT-6-like"/>
    <property type="match status" value="1"/>
</dbReference>
<feature type="coiled-coil region" evidence="1">
    <location>
        <begin position="18"/>
        <end position="45"/>
    </location>
</feature>
<accession>A0A8H9GVR9</accession>
<dbReference type="AlphaFoldDB" id="A0A8H9GVR9"/>
<gene>
    <name evidence="2" type="ORF">GCM10011574_15400</name>
</gene>
<keyword evidence="1" id="KW-0175">Coiled coil</keyword>
<organism evidence="2 3">
    <name type="scientific">Microbispora bryophytorum</name>
    <dbReference type="NCBI Taxonomy" id="1460882"/>
    <lineage>
        <taxon>Bacteria</taxon>
        <taxon>Bacillati</taxon>
        <taxon>Actinomycetota</taxon>
        <taxon>Actinomycetes</taxon>
        <taxon>Streptosporangiales</taxon>
        <taxon>Streptosporangiaceae</taxon>
        <taxon>Microbispora</taxon>
    </lineage>
</organism>
<evidence type="ECO:0000313" key="2">
    <source>
        <dbReference type="EMBL" id="GGO04458.1"/>
    </source>
</evidence>
<protein>
    <recommendedName>
        <fullName evidence="4">WXG100 family type VII secretion target</fullName>
    </recommendedName>
</protein>
<dbReference type="EMBL" id="BMMN01000002">
    <property type="protein sequence ID" value="GGO04458.1"/>
    <property type="molecule type" value="Genomic_DNA"/>
</dbReference>
<dbReference type="OrthoDB" id="4278078at2"/>
<comment type="caution">
    <text evidence="2">The sequence shown here is derived from an EMBL/GenBank/DDBJ whole genome shotgun (WGS) entry which is preliminary data.</text>
</comment>
<reference evidence="2" key="2">
    <citation type="submission" date="2020-09" db="EMBL/GenBank/DDBJ databases">
        <authorList>
            <person name="Sun Q."/>
            <person name="Zhou Y."/>
        </authorList>
    </citation>
    <scope>NUCLEOTIDE SEQUENCE</scope>
    <source>
        <strain evidence="2">CGMCC 4.7138</strain>
    </source>
</reference>
<dbReference type="Pfam" id="PF06013">
    <property type="entry name" value="WXG100"/>
    <property type="match status" value="1"/>
</dbReference>
<name>A0A8H9GVR9_9ACTN</name>
<proteinExistence type="predicted"/>
<evidence type="ECO:0000256" key="1">
    <source>
        <dbReference type="SAM" id="Coils"/>
    </source>
</evidence>
<evidence type="ECO:0008006" key="4">
    <source>
        <dbReference type="Google" id="ProtNLM"/>
    </source>
</evidence>
<evidence type="ECO:0000313" key="3">
    <source>
        <dbReference type="Proteomes" id="UP000653480"/>
    </source>
</evidence>